<evidence type="ECO:0000313" key="11">
    <source>
        <dbReference type="EMBL" id="WOF13686.1"/>
    </source>
</evidence>
<keyword evidence="2 7" id="KW-0813">Transport</keyword>
<dbReference type="Gene3D" id="2.170.130.10">
    <property type="entry name" value="TonB-dependent receptor, plug domain"/>
    <property type="match status" value="1"/>
</dbReference>
<sequence>MEKNQHGRANLCKKFQRMVVRRFLYASAICMILMVMSFTSASGQKIESFSVRNSTLKEALKQLEKQVDMGFFYESREVEEVRGITLSIRNVTLEEILQKLLLGSGFTYEIVDKNVIITRVKNVVVEKSQVQTIKITVRDEETGEPMIGATAVIRGTTQGAATDVNGVVELKNVPLNVMVDVKFIGKTTVEVKVVKGKTEYSVSLKDESIKVDEVVVTTGYQTIERGRATGSFDVVKSKDLQMVVSNDVVDKLEGVVPGLALDGEGNMIIRGQATIYAETKPLVVVDGFPMEYGTYNINPNDIEQISVLKDAAAASIWGVRAANGVIVITTKKGKKNQKVSVSYNGSVKVGSRFDVSSLGYLNSVQQVEWEREYYANTNMISAIGTSSETYFSEAAMIEYRYQNGQMDEGERNAAYSQLASYDNTKDIEKYFYRRSLLQTHNIIITGGSQTTTNYFSVNFENSLGDLIDNSLNRVGVQLNSTFDLNERIKLSTGFRANYADKDAYTETPTSIAPYVRIKDTKGKYVNEYYGVSQVLKEDLQAKGYSDWSYNRLKDRSEADNNTKSYNVAANLQLDVDLPFGFKFSTSGMYTIDHSTQEILYGKNSYYARDLFNKFTAYDETTRQLTNYLADGGIKNIAHHNSSSYTFRNVLNYNFNGEKWSTSAMAGCELFAIRTKMESDTYYGYDPQGMTYNSTMNFYELVNTGVYGYSNSYRQTLSYAPSHSDTEDRYFSVFFTGNISYAERYTLFGSIRYDKTNLYGRSGKYRDQPTWSVGGKWEVSNEPFFKVPLIDRLAIKFSYGLSGNIDKTTSPYLIAANARDMFTGQATLVIQNPENPELGWEKVYTFNSGVDLAMFGNRFNLSVDYYNRETRDALGTSIMDPTSGWASVKKNTASLVNRGLDLSVSGAPVVNENVRWNTTLTLSYNYNEVTKVNSGVSTVNTMMNGDPIKGKPVDYIFAYRSGKLSPEGAVQVINAAGETLDYAAVNTFETKDFLFPGRTSPKYFGAWSNTVSCRGFEFDIMFTYKLGHKLRMPSIGNVYIQDRVYKTYDQRWRKPGDEETTWVPRSMYGSNTGFSISVMENIDRQIEKADLIRLKSVGLSYDFKRLIKTNVISDLNLKFSVENPWFWAANRDGLDPDRLGTGAYGGSAYLGDQPTYYSFTLNVKF</sequence>
<evidence type="ECO:0000256" key="4">
    <source>
        <dbReference type="ARBA" id="ARBA00022692"/>
    </source>
</evidence>
<feature type="domain" description="Secretin/TonB short N-terminal" evidence="9">
    <location>
        <begin position="69"/>
        <end position="120"/>
    </location>
</feature>
<dbReference type="SUPFAM" id="SSF49464">
    <property type="entry name" value="Carboxypeptidase regulatory domain-like"/>
    <property type="match status" value="1"/>
</dbReference>
<reference evidence="10 12" key="2">
    <citation type="submission" date="2020-03" db="EMBL/GenBank/DDBJ databases">
        <title>Genomic Encyclopedia of Type Strains, Phase IV (KMG-IV): sequencing the most valuable type-strain genomes for metagenomic binning, comparative biology and taxonomic classification.</title>
        <authorList>
            <person name="Goeker M."/>
        </authorList>
    </citation>
    <scope>NUCLEOTIDE SEQUENCE [LARGE SCALE GENOMIC DNA]</scope>
    <source>
        <strain evidence="10 12">DSM 105722</strain>
    </source>
</reference>
<dbReference type="Pfam" id="PF13715">
    <property type="entry name" value="CarbopepD_reg_2"/>
    <property type="match status" value="1"/>
</dbReference>
<dbReference type="InterPro" id="IPR039426">
    <property type="entry name" value="TonB-dep_rcpt-like"/>
</dbReference>
<proteinExistence type="inferred from homology"/>
<reference evidence="11 13" key="1">
    <citation type="submission" date="2019-09" db="EMBL/GenBank/DDBJ databases">
        <title>Butyricimonas paravirosa DSM 105722 (=214-4 = JCM 18677 = CCUG 65563).</title>
        <authorList>
            <person name="Le Roy T."/>
            <person name="Cani P.D."/>
        </authorList>
    </citation>
    <scope>NUCLEOTIDE SEQUENCE [LARGE SCALE GENOMIC DNA]</scope>
    <source>
        <strain evidence="11 13">DSM 105722</strain>
    </source>
</reference>
<evidence type="ECO:0000256" key="6">
    <source>
        <dbReference type="ARBA" id="ARBA00023237"/>
    </source>
</evidence>
<feature type="transmembrane region" description="Helical" evidence="8">
    <location>
        <begin position="23"/>
        <end position="43"/>
    </location>
</feature>
<keyword evidence="4 7" id="KW-0812">Transmembrane</keyword>
<dbReference type="InterPro" id="IPR023997">
    <property type="entry name" value="TonB-dep_OMP_SusC/RagA_CS"/>
</dbReference>
<evidence type="ECO:0000313" key="12">
    <source>
        <dbReference type="Proteomes" id="UP000576368"/>
    </source>
</evidence>
<dbReference type="NCBIfam" id="TIGR04056">
    <property type="entry name" value="OMP_RagA_SusC"/>
    <property type="match status" value="1"/>
</dbReference>
<evidence type="ECO:0000256" key="3">
    <source>
        <dbReference type="ARBA" id="ARBA00022452"/>
    </source>
</evidence>
<protein>
    <submittedName>
        <fullName evidence="11">SusC/RagA family TonB-linked outer membrane protein</fullName>
    </submittedName>
    <submittedName>
        <fullName evidence="10">TonB-linked SusC/RagA family outer membrane protein</fullName>
    </submittedName>
</protein>
<dbReference type="InterPro" id="IPR023996">
    <property type="entry name" value="TonB-dep_OMP_SusC/RagA"/>
</dbReference>
<evidence type="ECO:0000259" key="9">
    <source>
        <dbReference type="SMART" id="SM00965"/>
    </source>
</evidence>
<evidence type="ECO:0000313" key="13">
    <source>
        <dbReference type="Proteomes" id="UP001302374"/>
    </source>
</evidence>
<dbReference type="GeneID" id="86892847"/>
<dbReference type="Gene3D" id="2.40.170.20">
    <property type="entry name" value="TonB-dependent receptor, beta-barrel domain"/>
    <property type="match status" value="1"/>
</dbReference>
<dbReference type="SMART" id="SM00965">
    <property type="entry name" value="STN"/>
    <property type="match status" value="1"/>
</dbReference>
<keyword evidence="13" id="KW-1185">Reference proteome</keyword>
<dbReference type="SUPFAM" id="SSF56935">
    <property type="entry name" value="Porins"/>
    <property type="match status" value="1"/>
</dbReference>
<gene>
    <name evidence="11" type="ORF">F1644_16085</name>
    <name evidence="10" type="ORF">GGR15_003455</name>
</gene>
<dbReference type="EMBL" id="CP043839">
    <property type="protein sequence ID" value="WOF13686.1"/>
    <property type="molecule type" value="Genomic_DNA"/>
</dbReference>
<keyword evidence="5 7" id="KW-0472">Membrane</keyword>
<dbReference type="Proteomes" id="UP000576368">
    <property type="component" value="Unassembled WGS sequence"/>
</dbReference>
<organism evidence="10 12">
    <name type="scientific">Butyricimonas paravirosa</name>
    <dbReference type="NCBI Taxonomy" id="1472417"/>
    <lineage>
        <taxon>Bacteria</taxon>
        <taxon>Pseudomonadati</taxon>
        <taxon>Bacteroidota</taxon>
        <taxon>Bacteroidia</taxon>
        <taxon>Bacteroidales</taxon>
        <taxon>Odoribacteraceae</taxon>
        <taxon>Butyricimonas</taxon>
    </lineage>
</organism>
<dbReference type="InterPro" id="IPR036942">
    <property type="entry name" value="Beta-barrel_TonB_sf"/>
</dbReference>
<keyword evidence="3 7" id="KW-1134">Transmembrane beta strand</keyword>
<dbReference type="GO" id="GO:0009279">
    <property type="term" value="C:cell outer membrane"/>
    <property type="evidence" value="ECO:0007669"/>
    <property type="project" value="UniProtKB-SubCell"/>
</dbReference>
<comment type="subcellular location">
    <subcellularLocation>
        <location evidence="1 7">Cell outer membrane</location>
        <topology evidence="1 7">Multi-pass membrane protein</topology>
    </subcellularLocation>
</comment>
<evidence type="ECO:0000256" key="7">
    <source>
        <dbReference type="PROSITE-ProRule" id="PRU01360"/>
    </source>
</evidence>
<evidence type="ECO:0000256" key="1">
    <source>
        <dbReference type="ARBA" id="ARBA00004571"/>
    </source>
</evidence>
<dbReference type="Pfam" id="PF07715">
    <property type="entry name" value="Plug"/>
    <property type="match status" value="1"/>
</dbReference>
<evidence type="ECO:0000256" key="8">
    <source>
        <dbReference type="SAM" id="Phobius"/>
    </source>
</evidence>
<dbReference type="Proteomes" id="UP001302374">
    <property type="component" value="Chromosome"/>
</dbReference>
<accession>A0A7X5YHP6</accession>
<dbReference type="EMBL" id="JAATLI010000013">
    <property type="protein sequence ID" value="NJC19817.1"/>
    <property type="molecule type" value="Genomic_DNA"/>
</dbReference>
<evidence type="ECO:0000313" key="10">
    <source>
        <dbReference type="EMBL" id="NJC19817.1"/>
    </source>
</evidence>
<name>A0A7X5YHP6_9BACT</name>
<dbReference type="InterPro" id="IPR037066">
    <property type="entry name" value="Plug_dom_sf"/>
</dbReference>
<dbReference type="InterPro" id="IPR012910">
    <property type="entry name" value="Plug_dom"/>
</dbReference>
<dbReference type="RefSeq" id="WP_118305513.1">
    <property type="nucleotide sequence ID" value="NZ_BMPA01000012.1"/>
</dbReference>
<keyword evidence="6 7" id="KW-0998">Cell outer membrane</keyword>
<dbReference type="AlphaFoldDB" id="A0A7X5YHP6"/>
<evidence type="ECO:0000256" key="2">
    <source>
        <dbReference type="ARBA" id="ARBA00022448"/>
    </source>
</evidence>
<dbReference type="PROSITE" id="PS52016">
    <property type="entry name" value="TONB_DEPENDENT_REC_3"/>
    <property type="match status" value="1"/>
</dbReference>
<dbReference type="InterPro" id="IPR011662">
    <property type="entry name" value="Secretin/TonB_short_N"/>
</dbReference>
<dbReference type="NCBIfam" id="TIGR04057">
    <property type="entry name" value="SusC_RagA_signa"/>
    <property type="match status" value="1"/>
</dbReference>
<dbReference type="InterPro" id="IPR008969">
    <property type="entry name" value="CarboxyPept-like_regulatory"/>
</dbReference>
<dbReference type="Gene3D" id="3.55.50.30">
    <property type="match status" value="1"/>
</dbReference>
<keyword evidence="8" id="KW-1133">Transmembrane helix</keyword>
<dbReference type="Pfam" id="PF07660">
    <property type="entry name" value="STN"/>
    <property type="match status" value="1"/>
</dbReference>
<evidence type="ECO:0000256" key="5">
    <source>
        <dbReference type="ARBA" id="ARBA00023136"/>
    </source>
</evidence>
<comment type="similarity">
    <text evidence="7">Belongs to the TonB-dependent receptor family.</text>
</comment>